<evidence type="ECO:0000259" key="1">
    <source>
        <dbReference type="PROSITE" id="PS50404"/>
    </source>
</evidence>
<evidence type="ECO:0000313" key="2">
    <source>
        <dbReference type="EMBL" id="TFB03125.1"/>
    </source>
</evidence>
<comment type="caution">
    <text evidence="2">The sequence shown here is derived from an EMBL/GenBank/DDBJ whole genome shotgun (WGS) entry which is preliminary data.</text>
</comment>
<dbReference type="PROSITE" id="PS50404">
    <property type="entry name" value="GST_NTER"/>
    <property type="match status" value="1"/>
</dbReference>
<sequence>MTMAGESSFYTLHYFPFSLYSLMTRFGLVLGRRLNPHTAPKVQIKLVNLHREENLSEEYLTLVNPRGQVPALTSQALASPLTDSRDISEWLCEKQPELVPDHRRTTIQSIMDKLYSFHAMALTTGREERKHGIPNRAAELLEKKDLGEHYRRTLEMKSVFHELCYNDMFTAASIENVEAKAREFVQELDSALNEYNKGQLWIFGDRPTILDAHAAALIARLMDVRRQDLLTQRVQEYAKGVLASEEWNEVTHGRTTLWNASLGHVADLNPL</sequence>
<dbReference type="Gene3D" id="1.20.1050.130">
    <property type="match status" value="1"/>
</dbReference>
<evidence type="ECO:0000313" key="3">
    <source>
        <dbReference type="Proteomes" id="UP001642720"/>
    </source>
</evidence>
<dbReference type="SUPFAM" id="SSF52833">
    <property type="entry name" value="Thioredoxin-like"/>
    <property type="match status" value="1"/>
</dbReference>
<gene>
    <name evidence="2" type="ORF">CCMA1212_004689</name>
</gene>
<dbReference type="InterPro" id="IPR036282">
    <property type="entry name" value="Glutathione-S-Trfase_C_sf"/>
</dbReference>
<dbReference type="InterPro" id="IPR036249">
    <property type="entry name" value="Thioredoxin-like_sf"/>
</dbReference>
<accession>A0ABY2H4B5</accession>
<protein>
    <recommendedName>
        <fullName evidence="1">GST N-terminal domain-containing protein</fullName>
    </recommendedName>
</protein>
<dbReference type="SUPFAM" id="SSF47616">
    <property type="entry name" value="GST C-terminal domain-like"/>
    <property type="match status" value="1"/>
</dbReference>
<keyword evidence="3" id="KW-1185">Reference proteome</keyword>
<reference evidence="2 3" key="1">
    <citation type="submission" date="2018-01" db="EMBL/GenBank/DDBJ databases">
        <title>Genome characterization of the sugarcane-associated fungus Trichoderma ghanense CCMA-1212 and their application in lignocelulose bioconversion.</title>
        <authorList>
            <person name="Steindorff A.S."/>
            <person name="Mendes T.D."/>
            <person name="Vilela E.S.D."/>
            <person name="Rodrigues D.S."/>
            <person name="Formighieri E.F."/>
            <person name="Melo I.S."/>
            <person name="Favaro L.C.L."/>
        </authorList>
    </citation>
    <scope>NUCLEOTIDE SEQUENCE [LARGE SCALE GENOMIC DNA]</scope>
    <source>
        <strain evidence="2 3">CCMA-1212</strain>
    </source>
</reference>
<proteinExistence type="predicted"/>
<dbReference type="CDD" id="cd00299">
    <property type="entry name" value="GST_C_family"/>
    <property type="match status" value="1"/>
</dbReference>
<organism evidence="2 3">
    <name type="scientific">Trichoderma ghanense</name>
    <dbReference type="NCBI Taxonomy" id="65468"/>
    <lineage>
        <taxon>Eukaryota</taxon>
        <taxon>Fungi</taxon>
        <taxon>Dikarya</taxon>
        <taxon>Ascomycota</taxon>
        <taxon>Pezizomycotina</taxon>
        <taxon>Sordariomycetes</taxon>
        <taxon>Hypocreomycetidae</taxon>
        <taxon>Hypocreales</taxon>
        <taxon>Hypocreaceae</taxon>
        <taxon>Trichoderma</taxon>
    </lineage>
</organism>
<dbReference type="InterPro" id="IPR004045">
    <property type="entry name" value="Glutathione_S-Trfase_N"/>
</dbReference>
<feature type="domain" description="GST N-terminal" evidence="1">
    <location>
        <begin position="8"/>
        <end position="99"/>
    </location>
</feature>
<dbReference type="Proteomes" id="UP001642720">
    <property type="component" value="Unassembled WGS sequence"/>
</dbReference>
<dbReference type="GeneID" id="300576435"/>
<dbReference type="Pfam" id="PF13417">
    <property type="entry name" value="GST_N_3"/>
    <property type="match status" value="1"/>
</dbReference>
<name>A0ABY2H4B5_9HYPO</name>
<dbReference type="RefSeq" id="XP_073559326.1">
    <property type="nucleotide sequence ID" value="XM_073701985.1"/>
</dbReference>
<dbReference type="CDD" id="cd00570">
    <property type="entry name" value="GST_N_family"/>
    <property type="match status" value="1"/>
</dbReference>
<dbReference type="EMBL" id="PPTA01000005">
    <property type="protein sequence ID" value="TFB03125.1"/>
    <property type="molecule type" value="Genomic_DNA"/>
</dbReference>